<name>A0A256FRC5_9HYPH</name>
<dbReference type="AlphaFoldDB" id="A0A256FRC5"/>
<reference evidence="1 2" key="1">
    <citation type="submission" date="2017-07" db="EMBL/GenBank/DDBJ databases">
        <title>Phylogenetic study on the rhizospheric bacterium Ochrobactrum sp. A44.</title>
        <authorList>
            <person name="Krzyzanowska D.M."/>
            <person name="Ossowicki A."/>
            <person name="Rajewska M."/>
            <person name="Maciag T."/>
            <person name="Kaczynski Z."/>
            <person name="Czerwicka M."/>
            <person name="Jafra S."/>
        </authorList>
    </citation>
    <scope>NUCLEOTIDE SEQUENCE [LARGE SCALE GENOMIC DNA]</scope>
    <source>
        <strain evidence="1 2">PR17</strain>
    </source>
</reference>
<gene>
    <name evidence="1" type="ORF">CEV32_4036</name>
</gene>
<evidence type="ECO:0000313" key="2">
    <source>
        <dbReference type="Proteomes" id="UP000216345"/>
    </source>
</evidence>
<accession>A0A256FRC5</accession>
<keyword evidence="2" id="KW-1185">Reference proteome</keyword>
<evidence type="ECO:0000313" key="1">
    <source>
        <dbReference type="EMBL" id="OYR17298.1"/>
    </source>
</evidence>
<organism evidence="1 2">
    <name type="scientific">Brucella rhizosphaerae</name>
    <dbReference type="NCBI Taxonomy" id="571254"/>
    <lineage>
        <taxon>Bacteria</taxon>
        <taxon>Pseudomonadati</taxon>
        <taxon>Pseudomonadota</taxon>
        <taxon>Alphaproteobacteria</taxon>
        <taxon>Hyphomicrobiales</taxon>
        <taxon>Brucellaceae</taxon>
        <taxon>Brucella/Ochrobactrum group</taxon>
        <taxon>Brucella</taxon>
    </lineage>
</organism>
<dbReference type="EMBL" id="NNRK01000020">
    <property type="protein sequence ID" value="OYR17298.1"/>
    <property type="molecule type" value="Genomic_DNA"/>
</dbReference>
<dbReference type="Proteomes" id="UP000216345">
    <property type="component" value="Unassembled WGS sequence"/>
</dbReference>
<sequence>METGAAYQCCCLIEMVTAGGRKIDGMVIFLDRVGGSPLVAGLWICL</sequence>
<comment type="caution">
    <text evidence="1">The sequence shown here is derived from an EMBL/GenBank/DDBJ whole genome shotgun (WGS) entry which is preliminary data.</text>
</comment>
<proteinExistence type="predicted"/>
<protein>
    <submittedName>
        <fullName evidence="1">Uncharacterized protein</fullName>
    </submittedName>
</protein>